<organism evidence="2 3">
    <name type="scientific">Aureobasidium melanogenum</name>
    <name type="common">Aureobasidium pullulans var. melanogenum</name>
    <dbReference type="NCBI Taxonomy" id="46634"/>
    <lineage>
        <taxon>Eukaryota</taxon>
        <taxon>Fungi</taxon>
        <taxon>Dikarya</taxon>
        <taxon>Ascomycota</taxon>
        <taxon>Pezizomycotina</taxon>
        <taxon>Dothideomycetes</taxon>
        <taxon>Dothideomycetidae</taxon>
        <taxon>Dothideales</taxon>
        <taxon>Saccotheciaceae</taxon>
        <taxon>Aureobasidium</taxon>
    </lineage>
</organism>
<accession>A0A9P8J8N3</accession>
<evidence type="ECO:0000313" key="3">
    <source>
        <dbReference type="Proteomes" id="UP000779574"/>
    </source>
</evidence>
<feature type="non-terminal residue" evidence="2">
    <location>
        <position position="1"/>
    </location>
</feature>
<evidence type="ECO:0000256" key="1">
    <source>
        <dbReference type="SAM" id="MobiDB-lite"/>
    </source>
</evidence>
<sequence length="88" mass="10383">MTFKGPIEEDEFRPIRILEEQLGDHEDEEYEENRKGHGSRRRLTWPTSKTVSTTSVLRYSYLRLTGDGVKVNWDQDDKTFKLSETYGL</sequence>
<gene>
    <name evidence="2" type="ORF">KCU76_g7273</name>
</gene>
<evidence type="ECO:0000313" key="2">
    <source>
        <dbReference type="EMBL" id="KAG9691665.1"/>
    </source>
</evidence>
<dbReference type="AlphaFoldDB" id="A0A9P8J8N3"/>
<proteinExistence type="predicted"/>
<feature type="region of interest" description="Disordered" evidence="1">
    <location>
        <begin position="21"/>
        <end position="42"/>
    </location>
</feature>
<name>A0A9P8J8N3_AURME</name>
<reference evidence="2" key="2">
    <citation type="submission" date="2021-08" db="EMBL/GenBank/DDBJ databases">
        <authorList>
            <person name="Gostincar C."/>
            <person name="Sun X."/>
            <person name="Song Z."/>
            <person name="Gunde-Cimerman N."/>
        </authorList>
    </citation>
    <scope>NUCLEOTIDE SEQUENCE</scope>
    <source>
        <strain evidence="2">EXF-9911</strain>
    </source>
</reference>
<comment type="caution">
    <text evidence="2">The sequence shown here is derived from an EMBL/GenBank/DDBJ whole genome shotgun (WGS) entry which is preliminary data.</text>
</comment>
<dbReference type="OrthoDB" id="5370359at2759"/>
<dbReference type="EMBL" id="JAHFXF010000259">
    <property type="protein sequence ID" value="KAG9691665.1"/>
    <property type="molecule type" value="Genomic_DNA"/>
</dbReference>
<dbReference type="Proteomes" id="UP000779574">
    <property type="component" value="Unassembled WGS sequence"/>
</dbReference>
<reference evidence="2" key="1">
    <citation type="journal article" date="2021" name="J Fungi (Basel)">
        <title>Virulence traits and population genomics of the black yeast Aureobasidium melanogenum.</title>
        <authorList>
            <person name="Cernosa A."/>
            <person name="Sun X."/>
            <person name="Gostincar C."/>
            <person name="Fang C."/>
            <person name="Gunde-Cimerman N."/>
            <person name="Song Z."/>
        </authorList>
    </citation>
    <scope>NUCLEOTIDE SEQUENCE</scope>
    <source>
        <strain evidence="2">EXF-9911</strain>
    </source>
</reference>
<protein>
    <submittedName>
        <fullName evidence="2">Uncharacterized protein</fullName>
    </submittedName>
</protein>